<name>A0A6B0UAZ4_IXORI</name>
<protein>
    <submittedName>
        <fullName evidence="1">Uncharacterized protein</fullName>
    </submittedName>
</protein>
<sequence length="90" mass="10270">MFCFGEVLSPLYVVALRRCVTGKTAMPTPPFSLHCSAPVRSEKRTQWSTRTDPEQEILCDLRVWSVFDTEIKSTSRLLKLKVLKIQTSLP</sequence>
<reference evidence="1" key="1">
    <citation type="submission" date="2019-12" db="EMBL/GenBank/DDBJ databases">
        <title>An insight into the sialome of adult female Ixodes ricinus ticks feeding for 6 days.</title>
        <authorList>
            <person name="Perner J."/>
            <person name="Ribeiro J.M.C."/>
        </authorList>
    </citation>
    <scope>NUCLEOTIDE SEQUENCE</scope>
    <source>
        <strain evidence="1">Semi-engorged</strain>
        <tissue evidence="1">Salivary glands</tissue>
    </source>
</reference>
<evidence type="ECO:0000313" key="1">
    <source>
        <dbReference type="EMBL" id="MXU86287.1"/>
    </source>
</evidence>
<accession>A0A6B0UAZ4</accession>
<proteinExistence type="predicted"/>
<dbReference type="EMBL" id="GIFC01004204">
    <property type="protein sequence ID" value="MXU86287.1"/>
    <property type="molecule type" value="Transcribed_RNA"/>
</dbReference>
<dbReference type="AlphaFoldDB" id="A0A6B0UAZ4"/>
<organism evidence="1">
    <name type="scientific">Ixodes ricinus</name>
    <name type="common">Common tick</name>
    <name type="synonym">Acarus ricinus</name>
    <dbReference type="NCBI Taxonomy" id="34613"/>
    <lineage>
        <taxon>Eukaryota</taxon>
        <taxon>Metazoa</taxon>
        <taxon>Ecdysozoa</taxon>
        <taxon>Arthropoda</taxon>
        <taxon>Chelicerata</taxon>
        <taxon>Arachnida</taxon>
        <taxon>Acari</taxon>
        <taxon>Parasitiformes</taxon>
        <taxon>Ixodida</taxon>
        <taxon>Ixodoidea</taxon>
        <taxon>Ixodidae</taxon>
        <taxon>Ixodinae</taxon>
        <taxon>Ixodes</taxon>
    </lineage>
</organism>